<evidence type="ECO:0000313" key="1">
    <source>
        <dbReference type="EMBL" id="MFD0762993.1"/>
    </source>
</evidence>
<organism evidence="1 2">
    <name type="scientific">Lutibacter aestuarii</name>
    <dbReference type="NCBI Taxonomy" id="861111"/>
    <lineage>
        <taxon>Bacteria</taxon>
        <taxon>Pseudomonadati</taxon>
        <taxon>Bacteroidota</taxon>
        <taxon>Flavobacteriia</taxon>
        <taxon>Flavobacteriales</taxon>
        <taxon>Flavobacteriaceae</taxon>
        <taxon>Lutibacter</taxon>
    </lineage>
</organism>
<accession>A0ABW2ZAK1</accession>
<sequence length="88" mass="9982">MVLTLPPTESITVVTEKLKINLINMAKFERTKIGNLALVQETKDGRIRQIGLTKEQSDMLQVYCAMLSKDQPLVQMGEEYDLVLKNSK</sequence>
<keyword evidence="2" id="KW-1185">Reference proteome</keyword>
<reference evidence="2" key="1">
    <citation type="journal article" date="2019" name="Int. J. Syst. Evol. Microbiol.">
        <title>The Global Catalogue of Microorganisms (GCM) 10K type strain sequencing project: providing services to taxonomists for standard genome sequencing and annotation.</title>
        <authorList>
            <consortium name="The Broad Institute Genomics Platform"/>
            <consortium name="The Broad Institute Genome Sequencing Center for Infectious Disease"/>
            <person name="Wu L."/>
            <person name="Ma J."/>
        </authorList>
    </citation>
    <scope>NUCLEOTIDE SEQUENCE [LARGE SCALE GENOMIC DNA]</scope>
    <source>
        <strain evidence="2">CCUG 60022</strain>
    </source>
</reference>
<proteinExistence type="predicted"/>
<dbReference type="RefSeq" id="WP_386783546.1">
    <property type="nucleotide sequence ID" value="NZ_JBHTIC010000020.1"/>
</dbReference>
<dbReference type="Proteomes" id="UP001597032">
    <property type="component" value="Unassembled WGS sequence"/>
</dbReference>
<comment type="caution">
    <text evidence="1">The sequence shown here is derived from an EMBL/GenBank/DDBJ whole genome shotgun (WGS) entry which is preliminary data.</text>
</comment>
<protein>
    <submittedName>
        <fullName evidence="1">Uncharacterized protein</fullName>
    </submittedName>
</protein>
<gene>
    <name evidence="1" type="ORF">ACFQZW_12955</name>
</gene>
<evidence type="ECO:0000313" key="2">
    <source>
        <dbReference type="Proteomes" id="UP001597032"/>
    </source>
</evidence>
<dbReference type="EMBL" id="JBHTIC010000020">
    <property type="protein sequence ID" value="MFD0762993.1"/>
    <property type="molecule type" value="Genomic_DNA"/>
</dbReference>
<name>A0ABW2ZAK1_9FLAO</name>